<evidence type="ECO:0000256" key="2">
    <source>
        <dbReference type="ARBA" id="ARBA00022692"/>
    </source>
</evidence>
<dbReference type="GO" id="GO:0050897">
    <property type="term" value="F:cobalt ion binding"/>
    <property type="evidence" value="ECO:0007669"/>
    <property type="project" value="TreeGrafter"/>
</dbReference>
<feature type="coiled-coil region" evidence="5">
    <location>
        <begin position="391"/>
        <end position="418"/>
    </location>
</feature>
<dbReference type="Proteomes" id="UP001305414">
    <property type="component" value="Unassembled WGS sequence"/>
</dbReference>
<dbReference type="Gene3D" id="1.20.58.340">
    <property type="entry name" value="Magnesium transport protein CorA, transmembrane region"/>
    <property type="match status" value="1"/>
</dbReference>
<evidence type="ECO:0000313" key="8">
    <source>
        <dbReference type="Proteomes" id="UP001305414"/>
    </source>
</evidence>
<proteinExistence type="predicted"/>
<dbReference type="GO" id="GO:0000287">
    <property type="term" value="F:magnesium ion binding"/>
    <property type="evidence" value="ECO:0007669"/>
    <property type="project" value="TreeGrafter"/>
</dbReference>
<comment type="subcellular location">
    <subcellularLocation>
        <location evidence="1">Cell membrane</location>
        <topology evidence="1">Multi-pass membrane protein</topology>
    </subcellularLocation>
</comment>
<evidence type="ECO:0000256" key="1">
    <source>
        <dbReference type="ARBA" id="ARBA00004651"/>
    </source>
</evidence>
<evidence type="ECO:0000256" key="5">
    <source>
        <dbReference type="SAM" id="Coils"/>
    </source>
</evidence>
<dbReference type="InterPro" id="IPR045863">
    <property type="entry name" value="CorA_TM1_TM2"/>
</dbReference>
<evidence type="ECO:0000256" key="6">
    <source>
        <dbReference type="SAM" id="Phobius"/>
    </source>
</evidence>
<dbReference type="AlphaFoldDB" id="A0AAN7US37"/>
<dbReference type="EMBL" id="JAWHQM010000021">
    <property type="protein sequence ID" value="KAK5631801.1"/>
    <property type="molecule type" value="Genomic_DNA"/>
</dbReference>
<dbReference type="GO" id="GO:0015095">
    <property type="term" value="F:magnesium ion transmembrane transporter activity"/>
    <property type="evidence" value="ECO:0007669"/>
    <property type="project" value="TreeGrafter"/>
</dbReference>
<dbReference type="GO" id="GO:0005886">
    <property type="term" value="C:plasma membrane"/>
    <property type="evidence" value="ECO:0007669"/>
    <property type="project" value="UniProtKB-SubCell"/>
</dbReference>
<sequence>MSIGTVPQRWKDLDTDKVLSTAEISSREEERKRRIKKTNVAVLNYHATEVKRENYSTAQALRDSLSNSVKDDSLRFKLYVVEDLSRDVIEILGQKFDIEPDFFRAHIVDFAWYNVRDRWRNPPMLDIVSRCQNWTQLRYVTARYFDVNEECRYKNRQESFKAATKEADVLTFCGGNKSVWDKDGAIVGLTRSRATFWIQPPHLQQGTPVGVLLLDPTVTQGVPLWRGRRPLWPVSAVHDHPDAPKPPTQDNLFEDFLFWAQQKDLCPNRTANDTAQALVPIQVLLHLICSEWITMSDYIKTRLNQLDWEIIKPEFFRLSKVGVANMLEKLHMWRRLVPLYREMVSETTRHIDQFSSRIETLVATLESTEGSKANSPTTVNSMPNQAQRSLISHYDADFKRIKEQLEEYQTRIDQLTAVVTAVISIDNSQRSLQDNRNIGRLTWLATFFIPLSLIAGILSMQSNVDEISGYTFKVYFATSLPLSIVIAAITITLSMSRSENKKKLKGFTRVVGSFRAH</sequence>
<keyword evidence="5" id="KW-0175">Coiled coil</keyword>
<gene>
    <name evidence="7" type="ORF">RRF57_007515</name>
</gene>
<dbReference type="PANTHER" id="PTHR46494:SF1">
    <property type="entry name" value="CORA FAMILY METAL ION TRANSPORTER (EUROFUNG)"/>
    <property type="match status" value="1"/>
</dbReference>
<accession>A0AAN7US37</accession>
<name>A0AAN7US37_9PEZI</name>
<evidence type="ECO:0000256" key="3">
    <source>
        <dbReference type="ARBA" id="ARBA00022989"/>
    </source>
</evidence>
<protein>
    <submittedName>
        <fullName evidence="7">Uncharacterized protein</fullName>
    </submittedName>
</protein>
<dbReference type="SUPFAM" id="SSF144083">
    <property type="entry name" value="Magnesium transport protein CorA, transmembrane region"/>
    <property type="match status" value="1"/>
</dbReference>
<keyword evidence="4 6" id="KW-0472">Membrane</keyword>
<feature type="transmembrane region" description="Helical" evidence="6">
    <location>
        <begin position="441"/>
        <end position="462"/>
    </location>
</feature>
<keyword evidence="2 6" id="KW-0812">Transmembrane</keyword>
<evidence type="ECO:0000256" key="4">
    <source>
        <dbReference type="ARBA" id="ARBA00023136"/>
    </source>
</evidence>
<organism evidence="7 8">
    <name type="scientific">Xylaria bambusicola</name>
    <dbReference type="NCBI Taxonomy" id="326684"/>
    <lineage>
        <taxon>Eukaryota</taxon>
        <taxon>Fungi</taxon>
        <taxon>Dikarya</taxon>
        <taxon>Ascomycota</taxon>
        <taxon>Pezizomycotina</taxon>
        <taxon>Sordariomycetes</taxon>
        <taxon>Xylariomycetidae</taxon>
        <taxon>Xylariales</taxon>
        <taxon>Xylariaceae</taxon>
        <taxon>Xylaria</taxon>
    </lineage>
</organism>
<feature type="transmembrane region" description="Helical" evidence="6">
    <location>
        <begin position="474"/>
        <end position="495"/>
    </location>
</feature>
<keyword evidence="8" id="KW-1185">Reference proteome</keyword>
<reference evidence="7 8" key="1">
    <citation type="submission" date="2023-10" db="EMBL/GenBank/DDBJ databases">
        <title>Draft genome sequence of Xylaria bambusicola isolate GMP-LS, the root and basal stem rot pathogen of sugarcane in Indonesia.</title>
        <authorList>
            <person name="Selvaraj P."/>
            <person name="Muralishankar V."/>
            <person name="Muruganantham S."/>
            <person name="Sp S."/>
            <person name="Haryani S."/>
            <person name="Lau K.J.X."/>
            <person name="Naqvi N.I."/>
        </authorList>
    </citation>
    <scope>NUCLEOTIDE SEQUENCE [LARGE SCALE GENOMIC DNA]</scope>
    <source>
        <strain evidence="7">GMP-LS</strain>
    </source>
</reference>
<dbReference type="GO" id="GO:0015087">
    <property type="term" value="F:cobalt ion transmembrane transporter activity"/>
    <property type="evidence" value="ECO:0007669"/>
    <property type="project" value="TreeGrafter"/>
</dbReference>
<evidence type="ECO:0000313" key="7">
    <source>
        <dbReference type="EMBL" id="KAK5631801.1"/>
    </source>
</evidence>
<dbReference type="InterPro" id="IPR002523">
    <property type="entry name" value="MgTranspt_CorA/ZnTranspt_ZntB"/>
</dbReference>
<keyword evidence="3 6" id="KW-1133">Transmembrane helix</keyword>
<comment type="caution">
    <text evidence="7">The sequence shown here is derived from an EMBL/GenBank/DDBJ whole genome shotgun (WGS) entry which is preliminary data.</text>
</comment>
<dbReference type="PANTHER" id="PTHR46494">
    <property type="entry name" value="CORA FAMILY METAL ION TRANSPORTER (EUROFUNG)"/>
    <property type="match status" value="1"/>
</dbReference>
<dbReference type="Pfam" id="PF01544">
    <property type="entry name" value="CorA"/>
    <property type="match status" value="1"/>
</dbReference>